<evidence type="ECO:0000313" key="3">
    <source>
        <dbReference type="Proteomes" id="UP000006643"/>
    </source>
</evidence>
<sequence>MTWSTEDLSEECTLARSQLQRAKGATKGRKESNGFSGHTVRTEIADGEPSRPVALDGKKSKEVGTSEFAKDETSRLGCVTRDERRSRAGSTVSDKTKTNESAVEAQSVADRTYGVVVDALQYRETEDK</sequence>
<feature type="compositionally biased region" description="Basic and acidic residues" evidence="1">
    <location>
        <begin position="56"/>
        <end position="86"/>
    </location>
</feature>
<dbReference type="KEGG" id="pif:PITG_14567"/>
<dbReference type="RefSeq" id="XP_002898471.1">
    <property type="nucleotide sequence ID" value="XM_002898425.1"/>
</dbReference>
<evidence type="ECO:0000256" key="1">
    <source>
        <dbReference type="SAM" id="MobiDB-lite"/>
    </source>
</evidence>
<organism evidence="2 3">
    <name type="scientific">Phytophthora infestans (strain T30-4)</name>
    <name type="common">Potato late blight agent</name>
    <dbReference type="NCBI Taxonomy" id="403677"/>
    <lineage>
        <taxon>Eukaryota</taxon>
        <taxon>Sar</taxon>
        <taxon>Stramenopiles</taxon>
        <taxon>Oomycota</taxon>
        <taxon>Peronosporomycetes</taxon>
        <taxon>Peronosporales</taxon>
        <taxon>Peronosporaceae</taxon>
        <taxon>Phytophthora</taxon>
    </lineage>
</organism>
<keyword evidence="3" id="KW-1185">Reference proteome</keyword>
<accession>D0NQK0</accession>
<reference evidence="3" key="1">
    <citation type="journal article" date="2009" name="Nature">
        <title>Genome sequence and analysis of the Irish potato famine pathogen Phytophthora infestans.</title>
        <authorList>
            <consortium name="The Broad Institute Genome Sequencing Platform"/>
            <person name="Haas B.J."/>
            <person name="Kamoun S."/>
            <person name="Zody M.C."/>
            <person name="Jiang R.H."/>
            <person name="Handsaker R.E."/>
            <person name="Cano L.M."/>
            <person name="Grabherr M."/>
            <person name="Kodira C.D."/>
            <person name="Raffaele S."/>
            <person name="Torto-Alalibo T."/>
            <person name="Bozkurt T.O."/>
            <person name="Ah-Fong A.M."/>
            <person name="Alvarado L."/>
            <person name="Anderson V.L."/>
            <person name="Armstrong M.R."/>
            <person name="Avrova A."/>
            <person name="Baxter L."/>
            <person name="Beynon J."/>
            <person name="Boevink P.C."/>
            <person name="Bollmann S.R."/>
            <person name="Bos J.I."/>
            <person name="Bulone V."/>
            <person name="Cai G."/>
            <person name="Cakir C."/>
            <person name="Carrington J.C."/>
            <person name="Chawner M."/>
            <person name="Conti L."/>
            <person name="Costanzo S."/>
            <person name="Ewan R."/>
            <person name="Fahlgren N."/>
            <person name="Fischbach M.A."/>
            <person name="Fugelstad J."/>
            <person name="Gilroy E.M."/>
            <person name="Gnerre S."/>
            <person name="Green P.J."/>
            <person name="Grenville-Briggs L.J."/>
            <person name="Griffith J."/>
            <person name="Grunwald N.J."/>
            <person name="Horn K."/>
            <person name="Horner N.R."/>
            <person name="Hu C.H."/>
            <person name="Huitema E."/>
            <person name="Jeong D.H."/>
            <person name="Jones A.M."/>
            <person name="Jones J.D."/>
            <person name="Jones R.W."/>
            <person name="Karlsson E.K."/>
            <person name="Kunjeti S.G."/>
            <person name="Lamour K."/>
            <person name="Liu Z."/>
            <person name="Ma L."/>
            <person name="Maclean D."/>
            <person name="Chibucos M.C."/>
            <person name="McDonald H."/>
            <person name="McWalters J."/>
            <person name="Meijer H.J."/>
            <person name="Morgan W."/>
            <person name="Morris P.F."/>
            <person name="Munro C.A."/>
            <person name="O'Neill K."/>
            <person name="Ospina-Giraldo M."/>
            <person name="Pinzon A."/>
            <person name="Pritchard L."/>
            <person name="Ramsahoye B."/>
            <person name="Ren Q."/>
            <person name="Restrepo S."/>
            <person name="Roy S."/>
            <person name="Sadanandom A."/>
            <person name="Savidor A."/>
            <person name="Schornack S."/>
            <person name="Schwartz D.C."/>
            <person name="Schumann U.D."/>
            <person name="Schwessinger B."/>
            <person name="Seyer L."/>
            <person name="Sharpe T."/>
            <person name="Silvar C."/>
            <person name="Song J."/>
            <person name="Studholme D.J."/>
            <person name="Sykes S."/>
            <person name="Thines M."/>
            <person name="van de Vondervoort P.J."/>
            <person name="Phuntumart V."/>
            <person name="Wawra S."/>
            <person name="Weide R."/>
            <person name="Win J."/>
            <person name="Young C."/>
            <person name="Zhou S."/>
            <person name="Fry W."/>
            <person name="Meyers B.C."/>
            <person name="van West P."/>
            <person name="Ristaino J."/>
            <person name="Govers F."/>
            <person name="Birch P.R."/>
            <person name="Whisson S.C."/>
            <person name="Judelson H.S."/>
            <person name="Nusbaum C."/>
        </authorList>
    </citation>
    <scope>NUCLEOTIDE SEQUENCE [LARGE SCALE GENOMIC DNA]</scope>
    <source>
        <strain evidence="3">T30-4</strain>
    </source>
</reference>
<dbReference type="GeneID" id="9478672"/>
<dbReference type="InParanoid" id="D0NQK0"/>
<dbReference type="EMBL" id="DS028153">
    <property type="protein sequence ID" value="EEY62948.1"/>
    <property type="molecule type" value="Genomic_DNA"/>
</dbReference>
<dbReference type="Proteomes" id="UP000006643">
    <property type="component" value="Unassembled WGS sequence"/>
</dbReference>
<dbReference type="VEuPathDB" id="FungiDB:PITG_14567"/>
<proteinExistence type="predicted"/>
<gene>
    <name evidence="2" type="ORF">PITG_14567</name>
</gene>
<dbReference type="AlphaFoldDB" id="D0NQK0"/>
<name>D0NQK0_PHYIT</name>
<feature type="region of interest" description="Disordered" evidence="1">
    <location>
        <begin position="19"/>
        <end position="105"/>
    </location>
</feature>
<protein>
    <submittedName>
        <fullName evidence="2">Uncharacterized protein</fullName>
    </submittedName>
</protein>
<evidence type="ECO:0000313" key="2">
    <source>
        <dbReference type="EMBL" id="EEY62948.1"/>
    </source>
</evidence>
<dbReference type="HOGENOM" id="CLU_1963879_0_0_1"/>